<name>A0ABN1DHN9_9GAMM</name>
<dbReference type="RefSeq" id="WP_134055071.1">
    <property type="nucleotide sequence ID" value="NZ_BAAAEO010000001.1"/>
</dbReference>
<reference evidence="2" key="1">
    <citation type="journal article" date="2019" name="Int. J. Syst. Evol. Microbiol.">
        <title>The Global Catalogue of Microorganisms (GCM) 10K type strain sequencing project: providing services to taxonomists for standard genome sequencing and annotation.</title>
        <authorList>
            <consortium name="The Broad Institute Genomics Platform"/>
            <consortium name="The Broad Institute Genome Sequencing Center for Infectious Disease"/>
            <person name="Wu L."/>
            <person name="Ma J."/>
        </authorList>
    </citation>
    <scope>NUCLEOTIDE SEQUENCE [LARGE SCALE GENOMIC DNA]</scope>
    <source>
        <strain evidence="2">JCM 14331</strain>
    </source>
</reference>
<dbReference type="EMBL" id="BAAAEO010000001">
    <property type="protein sequence ID" value="GAA0543654.1"/>
    <property type="molecule type" value="Genomic_DNA"/>
</dbReference>
<dbReference type="Proteomes" id="UP001501169">
    <property type="component" value="Unassembled WGS sequence"/>
</dbReference>
<sequence length="108" mass="12153">MSLINCPIHGQVGLHPYISKALGHELDIGSRLKVADIHKVRVEIYDDDEQLSTNDYYLLSGEVSADLALIVIRNEKDEENLLKPLMVNFKGGGYCVRCFRSFLSNLSE</sequence>
<protein>
    <submittedName>
        <fullName evidence="1">Uncharacterized protein</fullName>
    </submittedName>
</protein>
<organism evidence="1 2">
    <name type="scientific">Rheinheimera aquimaris</name>
    <dbReference type="NCBI Taxonomy" id="412437"/>
    <lineage>
        <taxon>Bacteria</taxon>
        <taxon>Pseudomonadati</taxon>
        <taxon>Pseudomonadota</taxon>
        <taxon>Gammaproteobacteria</taxon>
        <taxon>Chromatiales</taxon>
        <taxon>Chromatiaceae</taxon>
        <taxon>Rheinheimera</taxon>
    </lineage>
</organism>
<evidence type="ECO:0000313" key="1">
    <source>
        <dbReference type="EMBL" id="GAA0543654.1"/>
    </source>
</evidence>
<comment type="caution">
    <text evidence="1">The sequence shown here is derived from an EMBL/GenBank/DDBJ whole genome shotgun (WGS) entry which is preliminary data.</text>
</comment>
<evidence type="ECO:0000313" key="2">
    <source>
        <dbReference type="Proteomes" id="UP001501169"/>
    </source>
</evidence>
<accession>A0ABN1DHN9</accession>
<gene>
    <name evidence="1" type="ORF">GCM10009098_09120</name>
</gene>
<keyword evidence="2" id="KW-1185">Reference proteome</keyword>
<proteinExistence type="predicted"/>